<evidence type="ECO:0000256" key="5">
    <source>
        <dbReference type="ARBA" id="ARBA00022833"/>
    </source>
</evidence>
<dbReference type="EMBL" id="LBHC01000002">
    <property type="protein sequence ID" value="KLE31895.1"/>
    <property type="molecule type" value="Genomic_DNA"/>
</dbReference>
<dbReference type="SUPFAM" id="SSF56281">
    <property type="entry name" value="Metallo-hydrolase/oxidoreductase"/>
    <property type="match status" value="1"/>
</dbReference>
<dbReference type="PANTHER" id="PTHR42978:SF2">
    <property type="entry name" value="102 KBASES UNSTABLE REGION: FROM 1 TO 119443"/>
    <property type="match status" value="1"/>
</dbReference>
<dbReference type="GO" id="GO:0046872">
    <property type="term" value="F:metal ion binding"/>
    <property type="evidence" value="ECO:0007669"/>
    <property type="project" value="UniProtKB-KW"/>
</dbReference>
<dbReference type="CDD" id="cd07730">
    <property type="entry name" value="metallo-hydrolase-like_MBL-fold"/>
    <property type="match status" value="1"/>
</dbReference>
<organism evidence="6 7">
    <name type="scientific">Aurantiacibacter gangjinensis</name>
    <dbReference type="NCBI Taxonomy" id="502682"/>
    <lineage>
        <taxon>Bacteria</taxon>
        <taxon>Pseudomonadati</taxon>
        <taxon>Pseudomonadota</taxon>
        <taxon>Alphaproteobacteria</taxon>
        <taxon>Sphingomonadales</taxon>
        <taxon>Erythrobacteraceae</taxon>
        <taxon>Aurantiacibacter</taxon>
    </lineage>
</organism>
<keyword evidence="4" id="KW-0378">Hydrolase</keyword>
<comment type="caution">
    <text evidence="6">The sequence shown here is derived from an EMBL/GenBank/DDBJ whole genome shotgun (WGS) entry which is preliminary data.</text>
</comment>
<dbReference type="AlphaFoldDB" id="A0A0G9MMH4"/>
<proteinExistence type="inferred from homology"/>
<keyword evidence="5" id="KW-0862">Zinc</keyword>
<comment type="similarity">
    <text evidence="2">Belongs to the metallo-beta-lactamase superfamily.</text>
</comment>
<dbReference type="InterPro" id="IPR051013">
    <property type="entry name" value="MBL_superfamily_lactonases"/>
</dbReference>
<dbReference type="PANTHER" id="PTHR42978">
    <property type="entry name" value="QUORUM-QUENCHING LACTONASE YTNP-RELATED-RELATED"/>
    <property type="match status" value="1"/>
</dbReference>
<gene>
    <name evidence="6" type="ORF">AAW01_10605</name>
</gene>
<dbReference type="Pfam" id="PF00753">
    <property type="entry name" value="Lactamase_B"/>
    <property type="match status" value="1"/>
</dbReference>
<evidence type="ECO:0000313" key="7">
    <source>
        <dbReference type="Proteomes" id="UP000053070"/>
    </source>
</evidence>
<dbReference type="InterPro" id="IPR036866">
    <property type="entry name" value="RibonucZ/Hydroxyglut_hydro"/>
</dbReference>
<evidence type="ECO:0000313" key="6">
    <source>
        <dbReference type="EMBL" id="KLE31895.1"/>
    </source>
</evidence>
<name>A0A0G9MMH4_9SPHN</name>
<reference evidence="6 7" key="1">
    <citation type="submission" date="2015-04" db="EMBL/GenBank/DDBJ databases">
        <title>The draft genome sequence of Erythrobacr gangjinensis K7-2.</title>
        <authorList>
            <person name="Zhuang L."/>
            <person name="Liu Y."/>
            <person name="Shao Z."/>
        </authorList>
    </citation>
    <scope>NUCLEOTIDE SEQUENCE [LARGE SCALE GENOMIC DNA]</scope>
    <source>
        <strain evidence="6 7">K7-2</strain>
    </source>
</reference>
<dbReference type="SMART" id="SM00849">
    <property type="entry name" value="Lactamase_B"/>
    <property type="match status" value="1"/>
</dbReference>
<dbReference type="STRING" id="502682.BMF35_a1121"/>
<sequence length="282" mass="30876">MKRVGFRWLRRGSCRHPELGMIRGGSLCPVTFPAMVGVIAHPTRGHFLFDTGYDPFFVEATETFPERFYRWTTPAQIGAGDEWREWLAANDIAEDSLAGLLVSHFHGDHVAGASRMAHLPMYCARAGLDTLRSGGRFARVRKGLLPGLVPEAMDDKALFFEDMPERPLPAEFAPFTSGRDILGDGSLLAVELPGHCKGHWGLAFVTEEGQAVLLAGDAVYSGRAIDENRPPPRFVTNLLGDTPTYHATLARLREADGKGADLAILPAHCPVRAARFRGEDAD</sequence>
<keyword evidence="3" id="KW-0479">Metal-binding</keyword>
<evidence type="ECO:0000256" key="1">
    <source>
        <dbReference type="ARBA" id="ARBA00001947"/>
    </source>
</evidence>
<dbReference type="GO" id="GO:0016787">
    <property type="term" value="F:hydrolase activity"/>
    <property type="evidence" value="ECO:0007669"/>
    <property type="project" value="UniProtKB-KW"/>
</dbReference>
<dbReference type="InterPro" id="IPR001279">
    <property type="entry name" value="Metallo-B-lactamas"/>
</dbReference>
<dbReference type="KEGG" id="egn:BMF35_a1121"/>
<protein>
    <submittedName>
        <fullName evidence="6">Beta-lactamase</fullName>
    </submittedName>
</protein>
<accession>A0A0G9MMH4</accession>
<evidence type="ECO:0000256" key="3">
    <source>
        <dbReference type="ARBA" id="ARBA00022723"/>
    </source>
</evidence>
<dbReference type="PATRIC" id="fig|502682.8.peg.2158"/>
<evidence type="ECO:0000256" key="2">
    <source>
        <dbReference type="ARBA" id="ARBA00007749"/>
    </source>
</evidence>
<comment type="cofactor">
    <cofactor evidence="1">
        <name>Zn(2+)</name>
        <dbReference type="ChEBI" id="CHEBI:29105"/>
    </cofactor>
</comment>
<evidence type="ECO:0000256" key="4">
    <source>
        <dbReference type="ARBA" id="ARBA00022801"/>
    </source>
</evidence>
<dbReference type="Proteomes" id="UP000053070">
    <property type="component" value="Unassembled WGS sequence"/>
</dbReference>
<dbReference type="Gene3D" id="3.60.15.10">
    <property type="entry name" value="Ribonuclease Z/Hydroxyacylglutathione hydrolase-like"/>
    <property type="match status" value="1"/>
</dbReference>
<keyword evidence="7" id="KW-1185">Reference proteome</keyword>
<dbReference type="OrthoDB" id="9773738at2"/>